<comment type="caution">
    <text evidence="2">The sequence shown here is derived from an EMBL/GenBank/DDBJ whole genome shotgun (WGS) entry which is preliminary data.</text>
</comment>
<feature type="compositionally biased region" description="Gly residues" evidence="1">
    <location>
        <begin position="91"/>
        <end position="106"/>
    </location>
</feature>
<name>A0A2J8RMV8_PONAB</name>
<evidence type="ECO:0000256" key="1">
    <source>
        <dbReference type="SAM" id="MobiDB-lite"/>
    </source>
</evidence>
<protein>
    <submittedName>
        <fullName evidence="2">DNLZ isoform 2</fullName>
    </submittedName>
</protein>
<dbReference type="AlphaFoldDB" id="A0A2J8RMV8"/>
<gene>
    <name evidence="2" type="ORF">CR201_G0049834</name>
</gene>
<accession>A0A2J8RMV8</accession>
<evidence type="ECO:0000313" key="2">
    <source>
        <dbReference type="EMBL" id="PNJ09862.1"/>
    </source>
</evidence>
<organism evidence="2">
    <name type="scientific">Pongo abelii</name>
    <name type="common">Sumatran orangutan</name>
    <name type="synonym">Pongo pygmaeus abelii</name>
    <dbReference type="NCBI Taxonomy" id="9601"/>
    <lineage>
        <taxon>Eukaryota</taxon>
        <taxon>Metazoa</taxon>
        <taxon>Chordata</taxon>
        <taxon>Craniata</taxon>
        <taxon>Vertebrata</taxon>
        <taxon>Euteleostomi</taxon>
        <taxon>Mammalia</taxon>
        <taxon>Eutheria</taxon>
        <taxon>Euarchontoglires</taxon>
        <taxon>Primates</taxon>
        <taxon>Haplorrhini</taxon>
        <taxon>Catarrhini</taxon>
        <taxon>Hominidae</taxon>
        <taxon>Pongo</taxon>
    </lineage>
</organism>
<feature type="region of interest" description="Disordered" evidence="1">
    <location>
        <begin position="80"/>
        <end position="117"/>
    </location>
</feature>
<proteinExistence type="predicted"/>
<sequence length="117" mass="12466">MLRAALGGAPRLLSRVQPRGPCLRRLWGRGARPEVAGRRRAWAWGWRRSSSEQGPGPAAALGRVEAAYYQLVYTCKKYRRDPGGQRRAGAPRGGRGGPGTGSGGYKGPHIHCSSGSG</sequence>
<dbReference type="EMBL" id="NDHI03003669">
    <property type="protein sequence ID" value="PNJ09862.1"/>
    <property type="molecule type" value="Genomic_DNA"/>
</dbReference>
<reference evidence="2" key="1">
    <citation type="submission" date="2017-12" db="EMBL/GenBank/DDBJ databases">
        <title>High-resolution comparative analysis of great ape genomes.</title>
        <authorList>
            <person name="Pollen A."/>
            <person name="Hastie A."/>
            <person name="Hormozdiari F."/>
            <person name="Dougherty M."/>
            <person name="Liu R."/>
            <person name="Chaisson M."/>
            <person name="Hoppe E."/>
            <person name="Hill C."/>
            <person name="Pang A."/>
            <person name="Hillier L."/>
            <person name="Baker C."/>
            <person name="Armstrong J."/>
            <person name="Shendure J."/>
            <person name="Paten B."/>
            <person name="Wilson R."/>
            <person name="Chao H."/>
            <person name="Schneider V."/>
            <person name="Ventura M."/>
            <person name="Kronenberg Z."/>
            <person name="Murali S."/>
            <person name="Gordon D."/>
            <person name="Cantsilieris S."/>
            <person name="Munson K."/>
            <person name="Nelson B."/>
            <person name="Raja A."/>
            <person name="Underwood J."/>
            <person name="Diekhans M."/>
            <person name="Fiddes I."/>
            <person name="Haussler D."/>
            <person name="Eichler E."/>
        </authorList>
    </citation>
    <scope>NUCLEOTIDE SEQUENCE [LARGE SCALE GENOMIC DNA]</scope>
    <source>
        <strain evidence="2">Susie</strain>
    </source>
</reference>